<evidence type="ECO:0000256" key="1">
    <source>
        <dbReference type="ARBA" id="ARBA00007764"/>
    </source>
</evidence>
<evidence type="ECO:0000313" key="4">
    <source>
        <dbReference type="Proteomes" id="UP001187531"/>
    </source>
</evidence>
<proteinExistence type="inferred from homology"/>
<dbReference type="Pfam" id="PF04908">
    <property type="entry name" value="SH3BGR"/>
    <property type="match status" value="1"/>
</dbReference>
<reference evidence="3" key="1">
    <citation type="submission" date="2023-07" db="EMBL/GenBank/DDBJ databases">
        <title>Chromosome-level genome assembly of Artemia franciscana.</title>
        <authorList>
            <person name="Jo E."/>
        </authorList>
    </citation>
    <scope>NUCLEOTIDE SEQUENCE</scope>
    <source>
        <tissue evidence="3">Whole body</tissue>
    </source>
</reference>
<accession>A0AA88HU08</accession>
<dbReference type="Proteomes" id="UP001187531">
    <property type="component" value="Unassembled WGS sequence"/>
</dbReference>
<feature type="region of interest" description="Disordered" evidence="2">
    <location>
        <begin position="104"/>
        <end position="194"/>
    </location>
</feature>
<evidence type="ECO:0000313" key="3">
    <source>
        <dbReference type="EMBL" id="KAK2715068.1"/>
    </source>
</evidence>
<comment type="caution">
    <text evidence="3">The sequence shown here is derived from an EMBL/GenBank/DDBJ whole genome shotgun (WGS) entry which is preliminary data.</text>
</comment>
<dbReference type="PANTHER" id="PTHR12232:SF15">
    <property type="entry name" value="SH3 DOMAIN-BINDING GLUTAMIC ACID-RICH PROTEIN HOMOLOG"/>
    <property type="match status" value="1"/>
</dbReference>
<name>A0AA88HU08_ARTSF</name>
<evidence type="ECO:0008006" key="5">
    <source>
        <dbReference type="Google" id="ProtNLM"/>
    </source>
</evidence>
<dbReference type="AlphaFoldDB" id="A0AA88HU08"/>
<sequence>MTIKLYISSTCGNKEMKKHQMKAQLIMESKGIDYVIVDIADPVEDDDKKFMQENAKPRTGKYPLPPQFFNDSEWCGDYESFDEANETDGLEKFFKLPVGSSNQNILKQNGNNTTPKEASPVPACTNGESRLSEERQTSEECEEDKSAPPMESKEVSRNSEEPNDKEKSMEGGTSDNSAEVSEEEEDGKSFRQICDLSAYMFRL</sequence>
<dbReference type="SUPFAM" id="SSF52833">
    <property type="entry name" value="Thioredoxin-like"/>
    <property type="match status" value="1"/>
</dbReference>
<evidence type="ECO:0000256" key="2">
    <source>
        <dbReference type="SAM" id="MobiDB-lite"/>
    </source>
</evidence>
<feature type="compositionally biased region" description="Polar residues" evidence="2">
    <location>
        <begin position="104"/>
        <end position="116"/>
    </location>
</feature>
<dbReference type="PROSITE" id="PS51354">
    <property type="entry name" value="GLUTAREDOXIN_2"/>
    <property type="match status" value="1"/>
</dbReference>
<dbReference type="EMBL" id="JAVRJZ010000012">
    <property type="protein sequence ID" value="KAK2715068.1"/>
    <property type="molecule type" value="Genomic_DNA"/>
</dbReference>
<dbReference type="InterPro" id="IPR036249">
    <property type="entry name" value="Thioredoxin-like_sf"/>
</dbReference>
<gene>
    <name evidence="3" type="ORF">QYM36_009904</name>
</gene>
<comment type="similarity">
    <text evidence="1">Belongs to the SH3BGR family.</text>
</comment>
<feature type="compositionally biased region" description="Basic and acidic residues" evidence="2">
    <location>
        <begin position="151"/>
        <end position="169"/>
    </location>
</feature>
<keyword evidence="4" id="KW-1185">Reference proteome</keyword>
<protein>
    <recommendedName>
        <fullName evidence="5">SH3 domain-binding glutamic acid-rich protein</fullName>
    </recommendedName>
</protein>
<dbReference type="InterPro" id="IPR051033">
    <property type="entry name" value="SH3BGR"/>
</dbReference>
<dbReference type="PANTHER" id="PTHR12232">
    <property type="entry name" value="SH3 DOMAIN-BINDING GLUTAMIC ACID-RICH-LIKE PROTEIN"/>
    <property type="match status" value="1"/>
</dbReference>
<dbReference type="GO" id="GO:0005737">
    <property type="term" value="C:cytoplasm"/>
    <property type="evidence" value="ECO:0007669"/>
    <property type="project" value="TreeGrafter"/>
</dbReference>
<organism evidence="3 4">
    <name type="scientific">Artemia franciscana</name>
    <name type="common">Brine shrimp</name>
    <name type="synonym">Artemia sanfranciscana</name>
    <dbReference type="NCBI Taxonomy" id="6661"/>
    <lineage>
        <taxon>Eukaryota</taxon>
        <taxon>Metazoa</taxon>
        <taxon>Ecdysozoa</taxon>
        <taxon>Arthropoda</taxon>
        <taxon>Crustacea</taxon>
        <taxon>Branchiopoda</taxon>
        <taxon>Anostraca</taxon>
        <taxon>Artemiidae</taxon>
        <taxon>Artemia</taxon>
    </lineage>
</organism>
<dbReference type="InterPro" id="IPR006993">
    <property type="entry name" value="Glut_rich_SH3-bd"/>
</dbReference>
<dbReference type="Gene3D" id="3.40.30.10">
    <property type="entry name" value="Glutaredoxin"/>
    <property type="match status" value="1"/>
</dbReference>